<organism evidence="1">
    <name type="scientific">marine metagenome</name>
    <dbReference type="NCBI Taxonomy" id="408172"/>
    <lineage>
        <taxon>unclassified sequences</taxon>
        <taxon>metagenomes</taxon>
        <taxon>ecological metagenomes</taxon>
    </lineage>
</organism>
<sequence>MPLRGIRANLDMAAEVIPQIQEAGASVVGQLSTTMLFGNPEEKLGLFGETWSQIWTDDLLGASPWEEAASLDNGTQTDRSSGGP</sequence>
<dbReference type="EMBL" id="UINC01193841">
    <property type="protein sequence ID" value="SVE09647.1"/>
    <property type="molecule type" value="Genomic_DNA"/>
</dbReference>
<dbReference type="AlphaFoldDB" id="A0A383AP88"/>
<evidence type="ECO:0000313" key="1">
    <source>
        <dbReference type="EMBL" id="SVE09647.1"/>
    </source>
</evidence>
<name>A0A383AP88_9ZZZZ</name>
<reference evidence="1" key="1">
    <citation type="submission" date="2018-05" db="EMBL/GenBank/DDBJ databases">
        <authorList>
            <person name="Lanie J.A."/>
            <person name="Ng W.-L."/>
            <person name="Kazmierczak K.M."/>
            <person name="Andrzejewski T.M."/>
            <person name="Davidsen T.M."/>
            <person name="Wayne K.J."/>
            <person name="Tettelin H."/>
            <person name="Glass J.I."/>
            <person name="Rusch D."/>
            <person name="Podicherti R."/>
            <person name="Tsui H.-C.T."/>
            <person name="Winkler M.E."/>
        </authorList>
    </citation>
    <scope>NUCLEOTIDE SEQUENCE</scope>
</reference>
<proteinExistence type="predicted"/>
<accession>A0A383AP88</accession>
<protein>
    <submittedName>
        <fullName evidence="1">Uncharacterized protein</fullName>
    </submittedName>
</protein>
<gene>
    <name evidence="1" type="ORF">METZ01_LOCUS462501</name>
</gene>